<sequence>MSRLRNKGMGPAILRTILMVTVLIFTTIPVRAAEFTGTSDYKNNNLHYIYVDDAAKNFEQSQAYLNRPLGIAGNFHIVAFGDAILKADTDGNILAGNLTAEAGFGSKDLKEEVSYAGTVKVANTTMGAQESTALYVGNNNTVDLADTGDAFRLQGIKLDRPGVLGKDSETVKYVDLESLYKNVVKQSTTYENLEGASVDYKADRSNPVITIGDASGINTMTIPVTDLQNADAAFKVQGFTQEGTGCLIINVDAAGQSSITLPQIEMMAGDVPVGIDETSNFKWGRILLNVYDSTALDGQYAGTIHTNKPVTASILAPAASVTAGASLNGNIIAQNVTVNAETHRMDFLGTQSLEESNASVNRVQEAERMALQAAPPVEAVTSDDMAMSIQSAEVQDINKSLSYNKTATVNSWDDRTYTIHLDASSLMTETSTVTTPYDIVLVLDVSGSMGDTFQTYQKVSSTSLSYGNAYFIKTASGIYEQVSLGWSDVYYITYYDTATSSWVQKPASEAELYSRQYGSYTTKIAALRSSAKAFVDSVRTKSPDSRIGIVTFSGSATTKIRSDNKSLLRIGNPGSYTQLNSWIDGLNAGGATNSAAGMSNAKTLLENTAVWENVNQGSGREKMVVFLTDGVPTQYSSFDNGVAQGAINATDSIVANNNASIYSLGVFDSANYYGSIIQGNVNTQATVKMIDDYMKGVASDPGYYMTADSVDSLKSLFDSITVNMGKSINGAMVSDVIDPRFELSEAEKQRLMADGASITTGSDGSTIVTWNNQTIKAQSGTVKGWSKDFVVKAKADYIGGNNIPTNGSQSNISCEVGTAYFPQPTVNVKSTLTVDNAEKTIFFGDDMTLTSDNMAKCLFGQGYKNYAGELDHIGVTWYKDEACTQAVDPEGTIHSINGKDRLSDSEISTTYYLKASYDAGISTESSTVNTGGNVSGGTTHTVLASNTGKSFVGDIQQADAAELKGKTYGRFVVHIVPGQIELRKSIDSQYTSIGKQRANQTFIYKVERYEKVTDTKPMETFYETISFDANGTSKSDSRLISGLKKGYYKVSEETPWSAKYTLMSKKLGENAFNQTGADASMTDGLGFFIGASSEKANANGLYTFMGIEDSKNPKSTTGAWSDTTKYTAYANGTHTVVSFVNENKNWNWLSDTASAINVFNK</sequence>
<gene>
    <name evidence="2" type="ORF">SAMN04488579_11455</name>
</gene>
<name>A0A1H3GMB7_EUBBA</name>
<feature type="domain" description="VWFA" evidence="1">
    <location>
        <begin position="438"/>
        <end position="720"/>
    </location>
</feature>
<evidence type="ECO:0000313" key="2">
    <source>
        <dbReference type="EMBL" id="SDY04463.1"/>
    </source>
</evidence>
<keyword evidence="3" id="KW-1185">Reference proteome</keyword>
<protein>
    <submittedName>
        <fullName evidence="2">von Willebrand factor type A domain-containing protein</fullName>
    </submittedName>
</protein>
<dbReference type="EMBL" id="FNOU01000014">
    <property type="protein sequence ID" value="SDY04463.1"/>
    <property type="molecule type" value="Genomic_DNA"/>
</dbReference>
<evidence type="ECO:0000259" key="1">
    <source>
        <dbReference type="PROSITE" id="PS50234"/>
    </source>
</evidence>
<dbReference type="InterPro" id="IPR036465">
    <property type="entry name" value="vWFA_dom_sf"/>
</dbReference>
<dbReference type="RefSeq" id="WP_176770887.1">
    <property type="nucleotide sequence ID" value="NZ_FNOU01000014.1"/>
</dbReference>
<evidence type="ECO:0000313" key="3">
    <source>
        <dbReference type="Proteomes" id="UP000199652"/>
    </source>
</evidence>
<dbReference type="InterPro" id="IPR002035">
    <property type="entry name" value="VWF_A"/>
</dbReference>
<dbReference type="PROSITE" id="PS50234">
    <property type="entry name" value="VWFA"/>
    <property type="match status" value="1"/>
</dbReference>
<dbReference type="Proteomes" id="UP000199652">
    <property type="component" value="Unassembled WGS sequence"/>
</dbReference>
<reference evidence="3" key="1">
    <citation type="submission" date="2016-10" db="EMBL/GenBank/DDBJ databases">
        <authorList>
            <person name="Varghese N."/>
            <person name="Submissions S."/>
        </authorList>
    </citation>
    <scope>NUCLEOTIDE SEQUENCE [LARGE SCALE GENOMIC DNA]</scope>
    <source>
        <strain evidence="3">VPI 5359</strain>
    </source>
</reference>
<organism evidence="2 3">
    <name type="scientific">Eubacterium barkeri</name>
    <name type="common">Clostridium barkeri</name>
    <dbReference type="NCBI Taxonomy" id="1528"/>
    <lineage>
        <taxon>Bacteria</taxon>
        <taxon>Bacillati</taxon>
        <taxon>Bacillota</taxon>
        <taxon>Clostridia</taxon>
        <taxon>Eubacteriales</taxon>
        <taxon>Eubacteriaceae</taxon>
        <taxon>Eubacterium</taxon>
    </lineage>
</organism>
<dbReference type="STRING" id="1528.SAMN04488579_11455"/>
<dbReference type="Gene3D" id="3.40.50.410">
    <property type="entry name" value="von Willebrand factor, type A domain"/>
    <property type="match status" value="1"/>
</dbReference>
<proteinExistence type="predicted"/>
<dbReference type="CDD" id="cd00198">
    <property type="entry name" value="vWFA"/>
    <property type="match status" value="1"/>
</dbReference>
<accession>A0A1H3GMB7</accession>
<dbReference type="SUPFAM" id="SSF53300">
    <property type="entry name" value="vWA-like"/>
    <property type="match status" value="1"/>
</dbReference>
<dbReference type="AlphaFoldDB" id="A0A1H3GMB7"/>
<dbReference type="Pfam" id="PF00092">
    <property type="entry name" value="VWA"/>
    <property type="match status" value="1"/>
</dbReference>